<accession>A0A1E3GQF0</accession>
<comment type="caution">
    <text evidence="1">The sequence shown here is derived from an EMBL/GenBank/DDBJ whole genome shotgun (WGS) entry which is preliminary data.</text>
</comment>
<gene>
    <name evidence="1" type="ORF">A9E74_02586</name>
</gene>
<keyword evidence="2" id="KW-1185">Reference proteome</keyword>
<evidence type="ECO:0000313" key="1">
    <source>
        <dbReference type="EMBL" id="ODN65631.1"/>
    </source>
</evidence>
<organism evidence="1 2">
    <name type="scientific">Methylophaga muralis</name>
    <dbReference type="NCBI Taxonomy" id="291169"/>
    <lineage>
        <taxon>Bacteria</taxon>
        <taxon>Pseudomonadati</taxon>
        <taxon>Pseudomonadota</taxon>
        <taxon>Gammaproteobacteria</taxon>
        <taxon>Thiotrichales</taxon>
        <taxon>Piscirickettsiaceae</taxon>
        <taxon>Methylophaga</taxon>
    </lineage>
</organism>
<sequence>MTNSIVPDGETDPSWAYLQSEQANLMLGLASAPIDSTQQAILFYLYFDDIKQTHNIMAELGHKPGAINYPFYMADGEFRLEDPDGYVLMLAQS</sequence>
<evidence type="ECO:0008006" key="3">
    <source>
        <dbReference type="Google" id="ProtNLM"/>
    </source>
</evidence>
<dbReference type="SUPFAM" id="SSF54593">
    <property type="entry name" value="Glyoxalase/Bleomycin resistance protein/Dihydroxybiphenyl dioxygenase"/>
    <property type="match status" value="1"/>
</dbReference>
<dbReference type="Proteomes" id="UP000094379">
    <property type="component" value="Unassembled WGS sequence"/>
</dbReference>
<evidence type="ECO:0000313" key="2">
    <source>
        <dbReference type="Proteomes" id="UP000094379"/>
    </source>
</evidence>
<dbReference type="Gene3D" id="3.10.180.10">
    <property type="entry name" value="2,3-Dihydroxybiphenyl 1,2-Dioxygenase, domain 1"/>
    <property type="match status" value="1"/>
</dbReference>
<dbReference type="AlphaFoldDB" id="A0A1E3GQF0"/>
<dbReference type="EMBL" id="MCRI01000048">
    <property type="protein sequence ID" value="ODN65631.1"/>
    <property type="molecule type" value="Genomic_DNA"/>
</dbReference>
<dbReference type="InterPro" id="IPR029068">
    <property type="entry name" value="Glyas_Bleomycin-R_OHBP_Dase"/>
</dbReference>
<proteinExistence type="predicted"/>
<name>A0A1E3GQF0_9GAMM</name>
<protein>
    <recommendedName>
        <fullName evidence="3">Glyoxalase-like domain protein</fullName>
    </recommendedName>
</protein>
<dbReference type="STRING" id="291169.A9E74_02586"/>
<reference evidence="1 2" key="1">
    <citation type="submission" date="2016-07" db="EMBL/GenBank/DDBJ databases">
        <title>Draft Genome Sequence of Methylophaga muralis Bur 1.</title>
        <authorList>
            <person name="Vasilenko O.V."/>
            <person name="Doronina N.V."/>
            <person name="Shmareva M.N."/>
            <person name="Tarlachkov S.V."/>
            <person name="Mustakhimov I."/>
            <person name="Trotsenko Y.A."/>
        </authorList>
    </citation>
    <scope>NUCLEOTIDE SEQUENCE [LARGE SCALE GENOMIC DNA]</scope>
    <source>
        <strain evidence="1 2">Bur 1</strain>
    </source>
</reference>